<feature type="compositionally biased region" description="Low complexity" evidence="3">
    <location>
        <begin position="381"/>
        <end position="390"/>
    </location>
</feature>
<dbReference type="PROSITE" id="PS50195">
    <property type="entry name" value="PX"/>
    <property type="match status" value="1"/>
</dbReference>
<feature type="compositionally biased region" description="Pro residues" evidence="3">
    <location>
        <begin position="446"/>
        <end position="455"/>
    </location>
</feature>
<protein>
    <submittedName>
        <fullName evidence="6">NADPH oxidase organizer 1a</fullName>
    </submittedName>
</protein>
<keyword evidence="1 2" id="KW-0728">SH3 domain</keyword>
<feature type="domain" description="SH3" evidence="4">
    <location>
        <begin position="169"/>
        <end position="231"/>
    </location>
</feature>
<dbReference type="AlphaFoldDB" id="W5MQV1"/>
<dbReference type="PROSITE" id="PS50002">
    <property type="entry name" value="SH3"/>
    <property type="match status" value="2"/>
</dbReference>
<feature type="region of interest" description="Disordered" evidence="3">
    <location>
        <begin position="418"/>
        <end position="459"/>
    </location>
</feature>
<dbReference type="EMBL" id="AHAT01013724">
    <property type="status" value="NOT_ANNOTATED_CDS"/>
    <property type="molecule type" value="Genomic_DNA"/>
</dbReference>
<dbReference type="InParanoid" id="W5MQV1"/>
<dbReference type="SUPFAM" id="SSF50044">
    <property type="entry name" value="SH3-domain"/>
    <property type="match status" value="2"/>
</dbReference>
<dbReference type="SUPFAM" id="SSF64268">
    <property type="entry name" value="PX domain"/>
    <property type="match status" value="1"/>
</dbReference>
<dbReference type="InterPro" id="IPR051228">
    <property type="entry name" value="NADPH_Oxidase/PX-Domain"/>
</dbReference>
<dbReference type="InterPro" id="IPR035758">
    <property type="entry name" value="NoxO1_SH3_2"/>
</dbReference>
<dbReference type="GeneTree" id="ENSGT00940000158812"/>
<dbReference type="GO" id="GO:0035091">
    <property type="term" value="F:phosphatidylinositol binding"/>
    <property type="evidence" value="ECO:0007669"/>
    <property type="project" value="InterPro"/>
</dbReference>
<dbReference type="PANTHER" id="PTHR15706:SF10">
    <property type="entry name" value="NADPH OXIDASE ORGANIZER 1"/>
    <property type="match status" value="1"/>
</dbReference>
<reference evidence="6" key="2">
    <citation type="submission" date="2025-08" db="UniProtKB">
        <authorList>
            <consortium name="Ensembl"/>
        </authorList>
    </citation>
    <scope>IDENTIFICATION</scope>
</reference>
<evidence type="ECO:0000256" key="1">
    <source>
        <dbReference type="ARBA" id="ARBA00022443"/>
    </source>
</evidence>
<dbReference type="GO" id="GO:0016176">
    <property type="term" value="F:superoxide-generating NADPH oxidase activator activity"/>
    <property type="evidence" value="ECO:0000318"/>
    <property type="project" value="GO_Central"/>
</dbReference>
<dbReference type="PANTHER" id="PTHR15706">
    <property type="entry name" value="SH3 MULTIPLE DOMAIN"/>
    <property type="match status" value="1"/>
</dbReference>
<dbReference type="Gene3D" id="2.30.30.40">
    <property type="entry name" value="SH3 Domains"/>
    <property type="match status" value="2"/>
</dbReference>
<evidence type="ECO:0000256" key="2">
    <source>
        <dbReference type="PROSITE-ProRule" id="PRU00192"/>
    </source>
</evidence>
<dbReference type="FunFam" id="2.30.30.40:FF:000219">
    <property type="entry name" value="NADPH oxidase organizer 1"/>
    <property type="match status" value="1"/>
</dbReference>
<dbReference type="Ensembl" id="ENSLOCT00000010775.1">
    <property type="protein sequence ID" value="ENSLOCP00000010760.1"/>
    <property type="gene ID" value="ENSLOCG00000008840.1"/>
</dbReference>
<dbReference type="SMART" id="SM00326">
    <property type="entry name" value="SH3"/>
    <property type="match status" value="2"/>
</dbReference>
<dbReference type="InterPro" id="IPR036028">
    <property type="entry name" value="SH3-like_dom_sf"/>
</dbReference>
<dbReference type="SMART" id="SM00312">
    <property type="entry name" value="PX"/>
    <property type="match status" value="1"/>
</dbReference>
<proteinExistence type="predicted"/>
<dbReference type="FunFam" id="3.30.1520.10:FF:000040">
    <property type="entry name" value="NADPH oxidase organizer 1"/>
    <property type="match status" value="1"/>
</dbReference>
<organism evidence="6 7">
    <name type="scientific">Lepisosteus oculatus</name>
    <name type="common">Spotted gar</name>
    <dbReference type="NCBI Taxonomy" id="7918"/>
    <lineage>
        <taxon>Eukaryota</taxon>
        <taxon>Metazoa</taxon>
        <taxon>Chordata</taxon>
        <taxon>Craniata</taxon>
        <taxon>Vertebrata</taxon>
        <taxon>Euteleostomi</taxon>
        <taxon>Actinopterygii</taxon>
        <taxon>Neopterygii</taxon>
        <taxon>Holostei</taxon>
        <taxon>Semionotiformes</taxon>
        <taxon>Lepisosteidae</taxon>
        <taxon>Lepisosteus</taxon>
    </lineage>
</organism>
<feature type="domain" description="PX" evidence="5">
    <location>
        <begin position="1"/>
        <end position="130"/>
    </location>
</feature>
<dbReference type="STRING" id="7918.ENSLOCP00000010760"/>
<dbReference type="Pfam" id="PF00787">
    <property type="entry name" value="PX"/>
    <property type="match status" value="1"/>
</dbReference>
<dbReference type="CDD" id="cd12024">
    <property type="entry name" value="SH3_NoxO1_2"/>
    <property type="match status" value="1"/>
</dbReference>
<feature type="compositionally biased region" description="Basic and acidic residues" evidence="3">
    <location>
        <begin position="149"/>
        <end position="161"/>
    </location>
</feature>
<dbReference type="Gene3D" id="3.30.1520.10">
    <property type="entry name" value="Phox-like domain"/>
    <property type="match status" value="1"/>
</dbReference>
<dbReference type="GO" id="GO:0042554">
    <property type="term" value="P:superoxide anion generation"/>
    <property type="evidence" value="ECO:0000318"/>
    <property type="project" value="GO_Central"/>
</dbReference>
<dbReference type="Proteomes" id="UP000018468">
    <property type="component" value="Linkage group LG13"/>
</dbReference>
<evidence type="ECO:0000313" key="6">
    <source>
        <dbReference type="Ensembl" id="ENSLOCP00000010760.1"/>
    </source>
</evidence>
<keyword evidence="7" id="KW-1185">Reference proteome</keyword>
<dbReference type="InterPro" id="IPR001452">
    <property type="entry name" value="SH3_domain"/>
</dbReference>
<feature type="domain" description="SH3" evidence="4">
    <location>
        <begin position="242"/>
        <end position="301"/>
    </location>
</feature>
<evidence type="ECO:0000313" key="7">
    <source>
        <dbReference type="Proteomes" id="UP000018468"/>
    </source>
</evidence>
<feature type="region of interest" description="Disordered" evidence="3">
    <location>
        <begin position="141"/>
        <end position="162"/>
    </location>
</feature>
<feature type="compositionally biased region" description="Basic and acidic residues" evidence="3">
    <location>
        <begin position="364"/>
        <end position="377"/>
    </location>
</feature>
<dbReference type="Pfam" id="PF14604">
    <property type="entry name" value="SH3_9"/>
    <property type="match status" value="1"/>
</dbReference>
<dbReference type="EMBL" id="AHAT01013725">
    <property type="status" value="NOT_ANNOTATED_CDS"/>
    <property type="molecule type" value="Genomic_DNA"/>
</dbReference>
<dbReference type="InterPro" id="IPR036871">
    <property type="entry name" value="PX_dom_sf"/>
</dbReference>
<evidence type="ECO:0000259" key="5">
    <source>
        <dbReference type="PROSITE" id="PS50195"/>
    </source>
</evidence>
<evidence type="ECO:0000256" key="3">
    <source>
        <dbReference type="SAM" id="MobiDB-lite"/>
    </source>
</evidence>
<accession>W5MQV1</accession>
<reference evidence="6" key="3">
    <citation type="submission" date="2025-09" db="UniProtKB">
        <authorList>
            <consortium name="Ensembl"/>
        </authorList>
    </citation>
    <scope>IDENTIFICATION</scope>
</reference>
<dbReference type="eggNOG" id="ENOG502QW5I">
    <property type="taxonomic scope" value="Eukaryota"/>
</dbReference>
<sequence>RAAMSVPRYPVDVRLIGVMHKNGSNMFMTSVFWSDQSDIVVYRSFGEFRKLHKQLKKKFPPENMIRKSDSVLPKFKARHLKTLFQAKGPGRSVIRLKCVEKYCGELLRCDPEISQSAEVIRFFLPQSQDLQPEFPKNSFVIMPPEDPEDSPRAGVDGKRMSEGNVTHPFVTETYQCVAPYETKDTKNQPFRVAVDEVVDVLIKDPAGWWLVENEDKQLAWFPAPYLRRNEDEGEEELLDAHEEGGLYCAVRTFEAKNADELSVNIGSVVQVIQTSDDGWWLSSYKGRAGYVPSMYLQPYRSPPLGFRSLAPAHRQGLSRSQELLRPAQSAAAVPPMGTADRKKWCSLDVLSDPRPGPVPTITVEAEREEPGSRKDSLSGDSELGCSSESFSSSSEFLGASLSDAPGPLGRSRTPQALVADRQSPDSGAPEQSLSSSSSEPNLYKPPSAPRVPPRPKAQEILTRCTTITCKAALASKCRLSPETEEIQTR</sequence>
<dbReference type="FunFam" id="2.30.30.40:FF:000233">
    <property type="entry name" value="NADPH oxidase organizer 1"/>
    <property type="match status" value="1"/>
</dbReference>
<dbReference type="GO" id="GO:0005737">
    <property type="term" value="C:cytoplasm"/>
    <property type="evidence" value="ECO:0000318"/>
    <property type="project" value="GO_Central"/>
</dbReference>
<dbReference type="Bgee" id="ENSLOCG00000008840">
    <property type="expression patterns" value="Expressed in pharyngeal gill and 8 other cell types or tissues"/>
</dbReference>
<evidence type="ECO:0000259" key="4">
    <source>
        <dbReference type="PROSITE" id="PS50002"/>
    </source>
</evidence>
<feature type="region of interest" description="Disordered" evidence="3">
    <location>
        <begin position="317"/>
        <end position="390"/>
    </location>
</feature>
<dbReference type="InterPro" id="IPR001683">
    <property type="entry name" value="PX_dom"/>
</dbReference>
<name>W5MQV1_LEPOC</name>
<dbReference type="OMA" id="EACCISP"/>
<dbReference type="FunCoup" id="W5MQV1">
    <property type="interactions" value="647"/>
</dbReference>
<reference evidence="7" key="1">
    <citation type="submission" date="2011-12" db="EMBL/GenBank/DDBJ databases">
        <title>The Draft Genome of Lepisosteus oculatus.</title>
        <authorList>
            <consortium name="The Broad Institute Genome Assembly &amp; Analysis Group"/>
            <consortium name="Computational R&amp;D Group"/>
            <consortium name="and Sequencing Platform"/>
            <person name="Di Palma F."/>
            <person name="Alfoldi J."/>
            <person name="Johnson J."/>
            <person name="Berlin A."/>
            <person name="Gnerre S."/>
            <person name="Jaffe D."/>
            <person name="MacCallum I."/>
            <person name="Young S."/>
            <person name="Walker B.J."/>
            <person name="Lander E.S."/>
            <person name="Lindblad-Toh K."/>
        </authorList>
    </citation>
    <scope>NUCLEOTIDE SEQUENCE [LARGE SCALE GENOMIC DNA]</scope>
</reference>
<dbReference type="HOGENOM" id="CLU_030529_2_1_1"/>